<gene>
    <name evidence="4" type="ORF">H8E19_15105</name>
</gene>
<dbReference type="Pfam" id="PF11981">
    <property type="entry name" value="DUF3482"/>
    <property type="match status" value="1"/>
</dbReference>
<feature type="transmembrane region" description="Helical" evidence="2">
    <location>
        <begin position="324"/>
        <end position="348"/>
    </location>
</feature>
<sequence>MIPEFAIVGHPNEGKSAVVSTLAEDDSVRVTPYPGETVECQSFPVVIDGQEIIRFIDTPGFQNPRKTLSWIKNFHEPDDRLLQGYLESHAGKPDFQDDVRLLEPIARGAGIIFVVDGSRPVRKVDLAEMEILRLTGRPRMAIINCKEDETAYLEQWKMEFRKHFNAIRVFNANKATYAERIELLENLKGIDQDWGPALETVISAFEKDWEQRNSQTAEIICDLLEECLGYSITRIYTKNSDEKSLKRGLREEYNRVIEKIEKRAHGKIRKLFKHNIFNLPLPAHSILSEDLFSKKTWQLLGLTPKQLIAAAGMTGGAIGAAVDLAAAGLTFGIFTAAGGLLGAGWAAFGGGKRLARTKVVGVNLGGQQIRIGPVENIQFIYILLDRALIFYSHIINWAHGRRDYPIEESSDRRAVKAGFTFEWDDKKKGICQSFYTAIRTDGSKKALSRKPLKEMLQEILLSISQNNPSQPPTFSTRHSNSPSPKRT</sequence>
<reference evidence="4 5" key="1">
    <citation type="submission" date="2020-08" db="EMBL/GenBank/DDBJ databases">
        <title>Bridging the membrane lipid divide: bacteria of the FCB group superphylum have the potential to synthesize archaeal ether lipids.</title>
        <authorList>
            <person name="Villanueva L."/>
            <person name="Von Meijenfeldt F.A.B."/>
            <person name="Westbye A.B."/>
            <person name="Yadav S."/>
            <person name="Hopmans E.C."/>
            <person name="Dutilh B.E."/>
            <person name="Sinninghe Damste J.S."/>
        </authorList>
    </citation>
    <scope>NUCLEOTIDE SEQUENCE [LARGE SCALE GENOMIC DNA]</scope>
    <source>
        <strain evidence="4">NIOZ-UU27</strain>
    </source>
</reference>
<evidence type="ECO:0000256" key="1">
    <source>
        <dbReference type="SAM" id="MobiDB-lite"/>
    </source>
</evidence>
<keyword evidence="2" id="KW-0812">Transmembrane</keyword>
<dbReference type="InterPro" id="IPR027417">
    <property type="entry name" value="P-loop_NTPase"/>
</dbReference>
<dbReference type="Proteomes" id="UP000650524">
    <property type="component" value="Unassembled WGS sequence"/>
</dbReference>
<dbReference type="AlphaFoldDB" id="A0A8J6TA44"/>
<evidence type="ECO:0000313" key="4">
    <source>
        <dbReference type="EMBL" id="MBC8178731.1"/>
    </source>
</evidence>
<proteinExistence type="predicted"/>
<feature type="region of interest" description="Disordered" evidence="1">
    <location>
        <begin position="464"/>
        <end position="487"/>
    </location>
</feature>
<dbReference type="EMBL" id="JACNJD010000307">
    <property type="protein sequence ID" value="MBC8178731.1"/>
    <property type="molecule type" value="Genomic_DNA"/>
</dbReference>
<dbReference type="Pfam" id="PF01926">
    <property type="entry name" value="MMR_HSR1"/>
    <property type="match status" value="1"/>
</dbReference>
<dbReference type="SUPFAM" id="SSF52540">
    <property type="entry name" value="P-loop containing nucleoside triphosphate hydrolases"/>
    <property type="match status" value="1"/>
</dbReference>
<keyword evidence="2" id="KW-1133">Transmembrane helix</keyword>
<evidence type="ECO:0000256" key="2">
    <source>
        <dbReference type="SAM" id="Phobius"/>
    </source>
</evidence>
<feature type="domain" description="G" evidence="3">
    <location>
        <begin position="5"/>
        <end position="144"/>
    </location>
</feature>
<dbReference type="Gene3D" id="3.40.50.300">
    <property type="entry name" value="P-loop containing nucleotide triphosphate hydrolases"/>
    <property type="match status" value="1"/>
</dbReference>
<dbReference type="GO" id="GO:0005525">
    <property type="term" value="F:GTP binding"/>
    <property type="evidence" value="ECO:0007669"/>
    <property type="project" value="InterPro"/>
</dbReference>
<organism evidence="4 5">
    <name type="scientific">Candidatus Desulfacyla euxinica</name>
    <dbReference type="NCBI Taxonomy" id="2841693"/>
    <lineage>
        <taxon>Bacteria</taxon>
        <taxon>Deltaproteobacteria</taxon>
        <taxon>Candidatus Desulfacyla</taxon>
    </lineage>
</organism>
<protein>
    <submittedName>
        <fullName evidence="4">GTPase/DUF3482 domain-containing protein</fullName>
    </submittedName>
</protein>
<dbReference type="InterPro" id="IPR006073">
    <property type="entry name" value="GTP-bd"/>
</dbReference>
<dbReference type="InterPro" id="IPR021871">
    <property type="entry name" value="DUF3482"/>
</dbReference>
<accession>A0A8J6TA44</accession>
<name>A0A8J6TA44_9DELT</name>
<keyword evidence="2" id="KW-0472">Membrane</keyword>
<evidence type="ECO:0000313" key="5">
    <source>
        <dbReference type="Proteomes" id="UP000650524"/>
    </source>
</evidence>
<comment type="caution">
    <text evidence="4">The sequence shown here is derived from an EMBL/GenBank/DDBJ whole genome shotgun (WGS) entry which is preliminary data.</text>
</comment>
<evidence type="ECO:0000259" key="3">
    <source>
        <dbReference type="Pfam" id="PF01926"/>
    </source>
</evidence>